<dbReference type="Pfam" id="PF01965">
    <property type="entry name" value="DJ-1_PfpI"/>
    <property type="match status" value="1"/>
</dbReference>
<evidence type="ECO:0000313" key="6">
    <source>
        <dbReference type="Proteomes" id="UP001061298"/>
    </source>
</evidence>
<evidence type="ECO:0000256" key="1">
    <source>
        <dbReference type="ARBA" id="ARBA00023015"/>
    </source>
</evidence>
<keyword evidence="3" id="KW-0804">Transcription</keyword>
<keyword evidence="6" id="KW-1185">Reference proteome</keyword>
<dbReference type="InterPro" id="IPR018060">
    <property type="entry name" value="HTH_AraC"/>
</dbReference>
<reference evidence="5" key="1">
    <citation type="submission" date="2022-10" db="EMBL/GenBank/DDBJ databases">
        <authorList>
            <person name="Mo P."/>
        </authorList>
    </citation>
    <scope>NUCLEOTIDE SEQUENCE</scope>
    <source>
        <strain evidence="5">HUAS 13-4</strain>
    </source>
</reference>
<dbReference type="PROSITE" id="PS01124">
    <property type="entry name" value="HTH_ARAC_FAMILY_2"/>
    <property type="match status" value="1"/>
</dbReference>
<dbReference type="RefSeq" id="WP_263233067.1">
    <property type="nucleotide sequence ID" value="NZ_CP106793.1"/>
</dbReference>
<dbReference type="InterPro" id="IPR018062">
    <property type="entry name" value="HTH_AraC-typ_CS"/>
</dbReference>
<evidence type="ECO:0000313" key="5">
    <source>
        <dbReference type="EMBL" id="UXY22971.1"/>
    </source>
</evidence>
<evidence type="ECO:0000256" key="2">
    <source>
        <dbReference type="ARBA" id="ARBA00023125"/>
    </source>
</evidence>
<dbReference type="Pfam" id="PF12833">
    <property type="entry name" value="HTH_18"/>
    <property type="match status" value="1"/>
</dbReference>
<dbReference type="InterPro" id="IPR009057">
    <property type="entry name" value="Homeodomain-like_sf"/>
</dbReference>
<dbReference type="InterPro" id="IPR052158">
    <property type="entry name" value="INH-QAR"/>
</dbReference>
<dbReference type="PANTHER" id="PTHR43130:SF3">
    <property type="entry name" value="HTH-TYPE TRANSCRIPTIONAL REGULATOR RV1931C"/>
    <property type="match status" value="1"/>
</dbReference>
<dbReference type="PANTHER" id="PTHR43130">
    <property type="entry name" value="ARAC-FAMILY TRANSCRIPTIONAL REGULATOR"/>
    <property type="match status" value="1"/>
</dbReference>
<dbReference type="SMART" id="SM00342">
    <property type="entry name" value="HTH_ARAC"/>
    <property type="match status" value="1"/>
</dbReference>
<dbReference type="PROSITE" id="PS00041">
    <property type="entry name" value="HTH_ARAC_FAMILY_1"/>
    <property type="match status" value="1"/>
</dbReference>
<keyword evidence="2" id="KW-0238">DNA-binding</keyword>
<dbReference type="Proteomes" id="UP001061298">
    <property type="component" value="Chromosome"/>
</dbReference>
<dbReference type="CDD" id="cd03137">
    <property type="entry name" value="GATase1_AraC_1"/>
    <property type="match status" value="1"/>
</dbReference>
<proteinExistence type="predicted"/>
<dbReference type="SUPFAM" id="SSF46689">
    <property type="entry name" value="Homeodomain-like"/>
    <property type="match status" value="2"/>
</dbReference>
<dbReference type="InterPro" id="IPR029062">
    <property type="entry name" value="Class_I_gatase-like"/>
</dbReference>
<organism evidence="5 6">
    <name type="scientific">Streptomyces cynarae</name>
    <dbReference type="NCBI Taxonomy" id="2981134"/>
    <lineage>
        <taxon>Bacteria</taxon>
        <taxon>Bacillati</taxon>
        <taxon>Actinomycetota</taxon>
        <taxon>Actinomycetes</taxon>
        <taxon>Kitasatosporales</taxon>
        <taxon>Streptomycetaceae</taxon>
        <taxon>Streptomyces</taxon>
    </lineage>
</organism>
<dbReference type="InterPro" id="IPR002818">
    <property type="entry name" value="DJ-1/PfpI"/>
</dbReference>
<name>A0ABY6ECM4_9ACTN</name>
<accession>A0ABY6ECM4</accession>
<sequence>MRQRRVVIVVYPGAQTLDISGPLEVFDTVNRLMAEQASAYRLQCVSPDSPSVATSAGLVVQTDPLDAAEGAIDTLIVPGGPGLKETLTDTSFVTWIRRAAARSRRVASVCGGAFLLAEAGLLDGRRATTHWAFGEQMARRYPEVTVDPEPIYVRDGPYITSAGVSTGIDMALALVEDDLGAACALEAAKYLVLYFKRPGGQTQFSMVLDTQLTDQEPIRSLQGWIQENLHRTLPVSELAERANMSPRHFARVFAQAVGMTPGQYVRRLRIARARQLLEATDLSVRQISSRCGFTAIETFLRAFAAVVGLTPAQYRHHFQLRTHSGPAVEPPWAERRSA</sequence>
<dbReference type="Gene3D" id="3.40.50.880">
    <property type="match status" value="1"/>
</dbReference>
<dbReference type="SUPFAM" id="SSF52317">
    <property type="entry name" value="Class I glutamine amidotransferase-like"/>
    <property type="match status" value="1"/>
</dbReference>
<gene>
    <name evidence="5" type="ORF">N8I84_32940</name>
</gene>
<dbReference type="Gene3D" id="1.10.10.60">
    <property type="entry name" value="Homeodomain-like"/>
    <property type="match status" value="2"/>
</dbReference>
<protein>
    <submittedName>
        <fullName evidence="5">GlxA family transcriptional regulator</fullName>
    </submittedName>
</protein>
<feature type="domain" description="HTH araC/xylS-type" evidence="4">
    <location>
        <begin position="219"/>
        <end position="317"/>
    </location>
</feature>
<dbReference type="EMBL" id="CP106793">
    <property type="protein sequence ID" value="UXY22971.1"/>
    <property type="molecule type" value="Genomic_DNA"/>
</dbReference>
<evidence type="ECO:0000259" key="4">
    <source>
        <dbReference type="PROSITE" id="PS01124"/>
    </source>
</evidence>
<keyword evidence="1" id="KW-0805">Transcription regulation</keyword>
<evidence type="ECO:0000256" key="3">
    <source>
        <dbReference type="ARBA" id="ARBA00023163"/>
    </source>
</evidence>